<accession>A0A2K8UG24</accession>
<dbReference type="SUPFAM" id="SSF63829">
    <property type="entry name" value="Calcium-dependent phosphotriesterase"/>
    <property type="match status" value="1"/>
</dbReference>
<proteinExistence type="predicted"/>
<sequence length="418" mass="45249">MSGPCLLVTFCNQLTSPQYAALLLQIGGNGRDWLLPPEPGIADAGLAGLTGVCPVGRDLALTTQSATPEIILYDPLERRIKACRELSPCLDPHSLIYHAGSLYVVSTGTNEIYEVTLGADGFGEPRLHWRYPDAPNDRDLVHLNGLTAAADGLIASCFGPRGPDGSWGRAGAVFQLEPFTVIQGGLAQPHTPLCHGGRLYFAESQAHLVHSLRRDEDGIWRAQDRIDVGGYTRGLAVAEDRLWVGVSAPRLISRSKGTPNQGVPAATSGAALICIDLARQRVTGRTEVGGFGEEVYDLLILDQPGPLGDPADALSRRILNMHRVAARLRGEHAATTRRLLTDIDNLLTESANLTAELGRRVQEIGRQLSEIADLRLTRAALEAQLISVREALDSLHLSHSWRVTAPLRYVSGLFRRGR</sequence>
<organism evidence="2 3">
    <name type="scientific">Candidatus Thiodictyon syntrophicum</name>
    <dbReference type="NCBI Taxonomy" id="1166950"/>
    <lineage>
        <taxon>Bacteria</taxon>
        <taxon>Pseudomonadati</taxon>
        <taxon>Pseudomonadota</taxon>
        <taxon>Gammaproteobacteria</taxon>
        <taxon>Chromatiales</taxon>
        <taxon>Chromatiaceae</taxon>
        <taxon>Thiodictyon</taxon>
    </lineage>
</organism>
<evidence type="ECO:0000259" key="1">
    <source>
        <dbReference type="Pfam" id="PF16261"/>
    </source>
</evidence>
<evidence type="ECO:0000313" key="2">
    <source>
        <dbReference type="EMBL" id="AUB84543.1"/>
    </source>
</evidence>
<gene>
    <name evidence="2" type="ORF">THSYN_28835</name>
</gene>
<dbReference type="InterPro" id="IPR017481">
    <property type="entry name" value="CHP03032"/>
</dbReference>
<feature type="domain" description="Conserved hypothetical protein CHP03032" evidence="1">
    <location>
        <begin position="89"/>
        <end position="302"/>
    </location>
</feature>
<dbReference type="OrthoDB" id="9179784at2"/>
<reference evidence="2 3" key="1">
    <citation type="submission" date="2017-03" db="EMBL/GenBank/DDBJ databases">
        <title>Complete genome sequence of Candidatus 'Thiodictyon syntrophicum' sp. nov. strain Cad16T, a photolithoautotroph purple sulfur bacterium isolated from an alpine meromictic lake.</title>
        <authorList>
            <person name="Luedin S.M."/>
            <person name="Pothier J.F."/>
            <person name="Danza F."/>
            <person name="Storelli N."/>
            <person name="Wittwer M."/>
            <person name="Tonolla M."/>
        </authorList>
    </citation>
    <scope>NUCLEOTIDE SEQUENCE [LARGE SCALE GENOMIC DNA]</scope>
    <source>
        <strain evidence="2 3">Cad16T</strain>
    </source>
</reference>
<dbReference type="EMBL" id="CP020370">
    <property type="protein sequence ID" value="AUB84543.1"/>
    <property type="molecule type" value="Genomic_DNA"/>
</dbReference>
<dbReference type="AlphaFoldDB" id="A0A2K8UG24"/>
<dbReference type="Pfam" id="PF16261">
    <property type="entry name" value="DUF4915"/>
    <property type="match status" value="1"/>
</dbReference>
<dbReference type="RefSeq" id="WP_100922192.1">
    <property type="nucleotide sequence ID" value="NZ_CP020370.1"/>
</dbReference>
<name>A0A2K8UG24_9GAMM</name>
<protein>
    <recommendedName>
        <fullName evidence="1">Conserved hypothetical protein CHP03032 domain-containing protein</fullName>
    </recommendedName>
</protein>
<dbReference type="KEGG" id="tsy:THSYN_28835"/>
<evidence type="ECO:0000313" key="3">
    <source>
        <dbReference type="Proteomes" id="UP000232638"/>
    </source>
</evidence>
<keyword evidence="3" id="KW-1185">Reference proteome</keyword>
<dbReference type="Proteomes" id="UP000232638">
    <property type="component" value="Chromosome"/>
</dbReference>